<dbReference type="EMBL" id="AM920430">
    <property type="protein sequence ID" value="CAP82888.1"/>
    <property type="molecule type" value="Genomic_DNA"/>
</dbReference>
<organism evidence="1 2">
    <name type="scientific">Penicillium rubens (strain ATCC 28089 / DSM 1075 / NRRL 1951 / Wisconsin 54-1255)</name>
    <name type="common">Penicillium chrysogenum</name>
    <dbReference type="NCBI Taxonomy" id="500485"/>
    <lineage>
        <taxon>Eukaryota</taxon>
        <taxon>Fungi</taxon>
        <taxon>Dikarya</taxon>
        <taxon>Ascomycota</taxon>
        <taxon>Pezizomycotina</taxon>
        <taxon>Eurotiomycetes</taxon>
        <taxon>Eurotiomycetidae</taxon>
        <taxon>Eurotiales</taxon>
        <taxon>Aspergillaceae</taxon>
        <taxon>Penicillium</taxon>
        <taxon>Penicillium chrysogenum species complex</taxon>
    </lineage>
</organism>
<dbReference type="HOGENOM" id="CLU_2197801_0_0_1"/>
<accession>B6H6F0</accession>
<dbReference type="AlphaFoldDB" id="B6H6F0"/>
<protein>
    <submittedName>
        <fullName evidence="1">Uncharacterized protein</fullName>
    </submittedName>
</protein>
<evidence type="ECO:0000313" key="1">
    <source>
        <dbReference type="EMBL" id="CAP82888.1"/>
    </source>
</evidence>
<name>B6H6F0_PENRW</name>
<proteinExistence type="predicted"/>
<reference evidence="1 2" key="1">
    <citation type="journal article" date="2008" name="Nat. Biotechnol.">
        <title>Genome sequencing and analysis of the filamentous fungus Penicillium chrysogenum.</title>
        <authorList>
            <person name="van den Berg M.A."/>
            <person name="Albang R."/>
            <person name="Albermann K."/>
            <person name="Badger J.H."/>
            <person name="Daran J.-M."/>
            <person name="Driessen A.J.M."/>
            <person name="Garcia-Estrada C."/>
            <person name="Fedorova N.D."/>
            <person name="Harris D.M."/>
            <person name="Heijne W.H.M."/>
            <person name="Joardar V.S."/>
            <person name="Kiel J.A.K.W."/>
            <person name="Kovalchuk A."/>
            <person name="Martin J.F."/>
            <person name="Nierman W.C."/>
            <person name="Nijland J.G."/>
            <person name="Pronk J.T."/>
            <person name="Roubos J.A."/>
            <person name="van der Klei I.J."/>
            <person name="van Peij N.N.M.E."/>
            <person name="Veenhuis M."/>
            <person name="von Doehren H."/>
            <person name="Wagner C."/>
            <person name="Wortman J.R."/>
            <person name="Bovenberg R.A.L."/>
        </authorList>
    </citation>
    <scope>NUCLEOTIDE SEQUENCE [LARGE SCALE GENOMIC DNA]</scope>
    <source>
        <strain evidence="2">ATCC 28089 / DSM 1075 / NRRL 1951 / Wisconsin 54-1255</strain>
    </source>
</reference>
<keyword evidence="2" id="KW-1185">Reference proteome</keyword>
<dbReference type="OrthoDB" id="3700556at2759"/>
<evidence type="ECO:0000313" key="2">
    <source>
        <dbReference type="Proteomes" id="UP000000724"/>
    </source>
</evidence>
<dbReference type="eggNOG" id="ENOG502SYIU">
    <property type="taxonomic scope" value="Eukaryota"/>
</dbReference>
<gene>
    <name evidence="1" type="ORF">Pc15g00020</name>
    <name evidence="1" type="ORF">PCH_Pc15g00020</name>
</gene>
<sequence length="108" mass="11990">MFRNPREVAPNAVSSAFSQILNPLPVISWGQLTMYHLGVLTGVGTAIQKLKDSGFIQAPPNRRPAPEIIESLPDPQAVLNEINQGYERLDRYYTSFQSTFRLAGIKSS</sequence>
<dbReference type="Proteomes" id="UP000000724">
    <property type="component" value="Contig Pc00c15"/>
</dbReference>
<dbReference type="VEuPathDB" id="FungiDB:PCH_Pc15g00020"/>